<dbReference type="InterPro" id="IPR008333">
    <property type="entry name" value="Cbr1-like_FAD-bd_dom"/>
</dbReference>
<dbReference type="InterPro" id="IPR001433">
    <property type="entry name" value="OxRdtase_FAD/NAD-bd"/>
</dbReference>
<comment type="cofactor">
    <cofactor evidence="1">
        <name>FAD</name>
        <dbReference type="ChEBI" id="CHEBI:57692"/>
    </cofactor>
</comment>
<dbReference type="RefSeq" id="WP_345015157.1">
    <property type="nucleotide sequence ID" value="NZ_BAAAZY010000011.1"/>
</dbReference>
<keyword evidence="6" id="KW-0560">Oxidoreductase</keyword>
<gene>
    <name evidence="10" type="ORF">GCM10022233_43290</name>
</gene>
<dbReference type="Gene3D" id="3.40.50.80">
    <property type="entry name" value="Nucleotide-binding domain of ferredoxin-NADP reductase (FNR) module"/>
    <property type="match status" value="1"/>
</dbReference>
<dbReference type="SUPFAM" id="SSF63380">
    <property type="entry name" value="Riboflavin synthase domain-like"/>
    <property type="match status" value="1"/>
</dbReference>
<evidence type="ECO:0000256" key="2">
    <source>
        <dbReference type="ARBA" id="ARBA00022630"/>
    </source>
</evidence>
<dbReference type="InterPro" id="IPR039261">
    <property type="entry name" value="FNR_nucleotide-bd"/>
</dbReference>
<evidence type="ECO:0000256" key="5">
    <source>
        <dbReference type="ARBA" id="ARBA00022827"/>
    </source>
</evidence>
<comment type="caution">
    <text evidence="10">The sequence shown here is derived from an EMBL/GenBank/DDBJ whole genome shotgun (WGS) entry which is preliminary data.</text>
</comment>
<dbReference type="EMBL" id="BAAAZY010000011">
    <property type="protein sequence ID" value="GAA4064408.1"/>
    <property type="molecule type" value="Genomic_DNA"/>
</dbReference>
<dbReference type="InterPro" id="IPR050415">
    <property type="entry name" value="MRET"/>
</dbReference>
<dbReference type="Pfam" id="PF00111">
    <property type="entry name" value="Fer2"/>
    <property type="match status" value="1"/>
</dbReference>
<proteinExistence type="predicted"/>
<name>A0ABP7VDZ7_9ACTN</name>
<dbReference type="Proteomes" id="UP001499984">
    <property type="component" value="Unassembled WGS sequence"/>
</dbReference>
<dbReference type="Pfam" id="PF00970">
    <property type="entry name" value="FAD_binding_6"/>
    <property type="match status" value="1"/>
</dbReference>
<evidence type="ECO:0000313" key="10">
    <source>
        <dbReference type="EMBL" id="GAA4064408.1"/>
    </source>
</evidence>
<dbReference type="InterPro" id="IPR017927">
    <property type="entry name" value="FAD-bd_FR_type"/>
</dbReference>
<keyword evidence="8" id="KW-0411">Iron-sulfur</keyword>
<dbReference type="SUPFAM" id="SSF54292">
    <property type="entry name" value="2Fe-2S ferredoxin-like"/>
    <property type="match status" value="1"/>
</dbReference>
<feature type="domain" description="FAD-binding FR-type" evidence="9">
    <location>
        <begin position="53"/>
        <end position="156"/>
    </location>
</feature>
<dbReference type="CDD" id="cd06216">
    <property type="entry name" value="FNR_iron_sulfur_binding_2"/>
    <property type="match status" value="1"/>
</dbReference>
<dbReference type="Pfam" id="PF00175">
    <property type="entry name" value="NAD_binding_1"/>
    <property type="match status" value="1"/>
</dbReference>
<dbReference type="PANTHER" id="PTHR47354:SF6">
    <property type="entry name" value="NADH OXIDOREDUCTASE HCR"/>
    <property type="match status" value="1"/>
</dbReference>
<dbReference type="PROSITE" id="PS51384">
    <property type="entry name" value="FAD_FR"/>
    <property type="match status" value="1"/>
</dbReference>
<keyword evidence="7" id="KW-0408">Iron</keyword>
<evidence type="ECO:0000256" key="7">
    <source>
        <dbReference type="ARBA" id="ARBA00023004"/>
    </source>
</evidence>
<keyword evidence="3" id="KW-0001">2Fe-2S</keyword>
<dbReference type="InterPro" id="IPR001041">
    <property type="entry name" value="2Fe-2S_ferredoxin-type"/>
</dbReference>
<keyword evidence="2" id="KW-0285">Flavoprotein</keyword>
<dbReference type="Gene3D" id="3.10.20.30">
    <property type="match status" value="1"/>
</dbReference>
<evidence type="ECO:0000256" key="4">
    <source>
        <dbReference type="ARBA" id="ARBA00022723"/>
    </source>
</evidence>
<accession>A0ABP7VDZ7</accession>
<evidence type="ECO:0000259" key="9">
    <source>
        <dbReference type="PROSITE" id="PS51384"/>
    </source>
</evidence>
<dbReference type="InterPro" id="IPR017938">
    <property type="entry name" value="Riboflavin_synthase-like_b-brl"/>
</dbReference>
<dbReference type="Gene3D" id="2.40.30.10">
    <property type="entry name" value="Translation factors"/>
    <property type="match status" value="1"/>
</dbReference>
<evidence type="ECO:0000313" key="11">
    <source>
        <dbReference type="Proteomes" id="UP001499984"/>
    </source>
</evidence>
<dbReference type="PRINTS" id="PR00409">
    <property type="entry name" value="PHDIOXRDTASE"/>
</dbReference>
<keyword evidence="4" id="KW-0479">Metal-binding</keyword>
<protein>
    <submittedName>
        <fullName evidence="10">NADPH oxidoreductase</fullName>
    </submittedName>
</protein>
<dbReference type="InterPro" id="IPR036010">
    <property type="entry name" value="2Fe-2S_ferredoxin-like_sf"/>
</dbReference>
<dbReference type="CDD" id="cd00207">
    <property type="entry name" value="fer2"/>
    <property type="match status" value="1"/>
</dbReference>
<keyword evidence="5" id="KW-0274">FAD</keyword>
<dbReference type="InterPro" id="IPR012675">
    <property type="entry name" value="Beta-grasp_dom_sf"/>
</dbReference>
<sequence length="385" mass="41273">MPVRWLPSSFSAPGLTASRRGRVTQRALSAASWLTSPLSPDDYLGLLDPLLSARHPAGRVVAVRAEGPAAATLAIRPGRGWSGHRAGQYLPVGVEIDGVRHWRTYSITSPPDAPDRLVTVTVKADPRGRVSPHLVHRTAPGTVLRLGPAQGEFVLPEPPPVRMLFVTAGSGITPVMGILRTLGRRSPAACDVVLLHSAPEPGQCLFRAELADLAARSPWLRLSLTYTGADGRLTPERIGALCPDWRRRDTWVCGPAGLLDAAERHWSAAGLRQRLRVERFRLTPVAPPRAGVTGGRVRFEHTGVEADAPASEPLLVTGETAGMAMPYGCRMGVCHSCLVLLVDGRVRDLRTGEVHGEPGELIQTCVNGAAGPLVLDVQDLPRRIP</sequence>
<dbReference type="SUPFAM" id="SSF52343">
    <property type="entry name" value="Ferredoxin reductase-like, C-terminal NADP-linked domain"/>
    <property type="match status" value="1"/>
</dbReference>
<dbReference type="PANTHER" id="PTHR47354">
    <property type="entry name" value="NADH OXIDOREDUCTASE HCR"/>
    <property type="match status" value="1"/>
</dbReference>
<keyword evidence="11" id="KW-1185">Reference proteome</keyword>
<reference evidence="11" key="1">
    <citation type="journal article" date="2019" name="Int. J. Syst. Evol. Microbiol.">
        <title>The Global Catalogue of Microorganisms (GCM) 10K type strain sequencing project: providing services to taxonomists for standard genome sequencing and annotation.</title>
        <authorList>
            <consortium name="The Broad Institute Genomics Platform"/>
            <consortium name="The Broad Institute Genome Sequencing Center for Infectious Disease"/>
            <person name="Wu L."/>
            <person name="Ma J."/>
        </authorList>
    </citation>
    <scope>NUCLEOTIDE SEQUENCE [LARGE SCALE GENOMIC DNA]</scope>
    <source>
        <strain evidence="11">JCM 16925</strain>
    </source>
</reference>
<evidence type="ECO:0000256" key="3">
    <source>
        <dbReference type="ARBA" id="ARBA00022714"/>
    </source>
</evidence>
<evidence type="ECO:0000256" key="8">
    <source>
        <dbReference type="ARBA" id="ARBA00023014"/>
    </source>
</evidence>
<organism evidence="10 11">
    <name type="scientific">Streptomyces shaanxiensis</name>
    <dbReference type="NCBI Taxonomy" id="653357"/>
    <lineage>
        <taxon>Bacteria</taxon>
        <taxon>Bacillati</taxon>
        <taxon>Actinomycetota</taxon>
        <taxon>Actinomycetes</taxon>
        <taxon>Kitasatosporales</taxon>
        <taxon>Streptomycetaceae</taxon>
        <taxon>Streptomyces</taxon>
    </lineage>
</organism>
<evidence type="ECO:0000256" key="1">
    <source>
        <dbReference type="ARBA" id="ARBA00001974"/>
    </source>
</evidence>
<evidence type="ECO:0000256" key="6">
    <source>
        <dbReference type="ARBA" id="ARBA00023002"/>
    </source>
</evidence>